<feature type="compositionally biased region" description="Basic and acidic residues" evidence="1">
    <location>
        <begin position="188"/>
        <end position="214"/>
    </location>
</feature>
<dbReference type="Proteomes" id="UP000504637">
    <property type="component" value="Unplaced"/>
</dbReference>
<reference evidence="3" key="1">
    <citation type="submission" date="2020-01" db="EMBL/GenBank/DDBJ databases">
        <authorList>
            <consortium name="DOE Joint Genome Institute"/>
            <person name="Haridas S."/>
            <person name="Albert R."/>
            <person name="Binder M."/>
            <person name="Bloem J."/>
            <person name="Labutti K."/>
            <person name="Salamov A."/>
            <person name="Andreopoulos B."/>
            <person name="Baker S.E."/>
            <person name="Barry K."/>
            <person name="Bills G."/>
            <person name="Bluhm B.H."/>
            <person name="Cannon C."/>
            <person name="Castanera R."/>
            <person name="Culley D.E."/>
            <person name="Daum C."/>
            <person name="Ezra D."/>
            <person name="Gonzalez J.B."/>
            <person name="Henrissat B."/>
            <person name="Kuo A."/>
            <person name="Liang C."/>
            <person name="Lipzen A."/>
            <person name="Lutzoni F."/>
            <person name="Magnuson J."/>
            <person name="Mondo S."/>
            <person name="Nolan M."/>
            <person name="Ohm R."/>
            <person name="Pangilinan J."/>
            <person name="Park H.-J."/>
            <person name="Ramirez L."/>
            <person name="Alfaro M."/>
            <person name="Sun H."/>
            <person name="Tritt A."/>
            <person name="Yoshinaga Y."/>
            <person name="Zwiers L.-H."/>
            <person name="Turgeon B.G."/>
            <person name="Goodwin S.B."/>
            <person name="Spatafora J.W."/>
            <person name="Crous P.W."/>
            <person name="Grigoriev I.V."/>
        </authorList>
    </citation>
    <scope>NUCLEOTIDE SEQUENCE</scope>
    <source>
        <strain evidence="3">CBS 342.82</strain>
    </source>
</reference>
<feature type="compositionally biased region" description="Polar residues" evidence="1">
    <location>
        <begin position="178"/>
        <end position="187"/>
    </location>
</feature>
<proteinExistence type="predicted"/>
<organism evidence="3">
    <name type="scientific">Dissoconium aciculare CBS 342.82</name>
    <dbReference type="NCBI Taxonomy" id="1314786"/>
    <lineage>
        <taxon>Eukaryota</taxon>
        <taxon>Fungi</taxon>
        <taxon>Dikarya</taxon>
        <taxon>Ascomycota</taxon>
        <taxon>Pezizomycotina</taxon>
        <taxon>Dothideomycetes</taxon>
        <taxon>Dothideomycetidae</taxon>
        <taxon>Mycosphaerellales</taxon>
        <taxon>Dissoconiaceae</taxon>
        <taxon>Dissoconium</taxon>
    </lineage>
</organism>
<feature type="region of interest" description="Disordered" evidence="1">
    <location>
        <begin position="178"/>
        <end position="221"/>
    </location>
</feature>
<dbReference type="AlphaFoldDB" id="A0A6J3LZF2"/>
<evidence type="ECO:0000256" key="1">
    <source>
        <dbReference type="SAM" id="MobiDB-lite"/>
    </source>
</evidence>
<feature type="non-terminal residue" evidence="3">
    <location>
        <position position="1"/>
    </location>
</feature>
<keyword evidence="2" id="KW-1185">Reference proteome</keyword>
<reference evidence="3" key="3">
    <citation type="submission" date="2025-08" db="UniProtKB">
        <authorList>
            <consortium name="RefSeq"/>
        </authorList>
    </citation>
    <scope>IDENTIFICATION</scope>
    <source>
        <strain evidence="3">CBS 342.82</strain>
    </source>
</reference>
<protein>
    <submittedName>
        <fullName evidence="3">Uncharacterized protein</fullName>
    </submittedName>
</protein>
<dbReference type="OrthoDB" id="2400485at2759"/>
<dbReference type="GeneID" id="54364906"/>
<evidence type="ECO:0000313" key="3">
    <source>
        <dbReference type="RefSeq" id="XP_033457053.1"/>
    </source>
</evidence>
<dbReference type="RefSeq" id="XP_033457053.1">
    <property type="nucleotide sequence ID" value="XM_033607106.1"/>
</dbReference>
<reference evidence="3" key="2">
    <citation type="submission" date="2020-04" db="EMBL/GenBank/DDBJ databases">
        <authorList>
            <consortium name="NCBI Genome Project"/>
        </authorList>
    </citation>
    <scope>NUCLEOTIDE SEQUENCE</scope>
    <source>
        <strain evidence="3">CBS 342.82</strain>
    </source>
</reference>
<name>A0A6J3LZF2_9PEZI</name>
<accession>A0A6J3LZF2</accession>
<evidence type="ECO:0000313" key="2">
    <source>
        <dbReference type="Proteomes" id="UP000504637"/>
    </source>
</evidence>
<sequence length="221" mass="25153">MPWSRRDDTPHHIYCAYTTSTYMYHCIQAHQYFRGDRRCPPPLMSPPGINSCPPVCKTTHLPAARRFAMSSPARHATSNGHRIIIPRLGRAPLPKYTRQAEVAKLSRLVDRYMPRYLREDQGGDAGSRRFLSCLEESSCLTFAAIDSDFIRVKYCKYAANAKDYSHEDMGFSHKKWQTNNVSNNVNDQRTKEFEADKTAGKETVRKYGSGDKDGNAPVKSL</sequence>
<gene>
    <name evidence="3" type="ORF">K489DRAFT_404012</name>
</gene>